<dbReference type="Proteomes" id="UP001064048">
    <property type="component" value="Chromosome 8"/>
</dbReference>
<reference evidence="1 2" key="1">
    <citation type="journal article" date="2022" name="Genome Biol. Evol.">
        <title>The Spruce Budworm Genome: Reconstructing the Evolutionary History of Antifreeze Proteins.</title>
        <authorList>
            <person name="Beliveau C."/>
            <person name="Gagne P."/>
            <person name="Picq S."/>
            <person name="Vernygora O."/>
            <person name="Keeling C.I."/>
            <person name="Pinkney K."/>
            <person name="Doucet D."/>
            <person name="Wen F."/>
            <person name="Johnston J.S."/>
            <person name="Maaroufi H."/>
            <person name="Boyle B."/>
            <person name="Laroche J."/>
            <person name="Dewar K."/>
            <person name="Juretic N."/>
            <person name="Blackburn G."/>
            <person name="Nisole A."/>
            <person name="Brunet B."/>
            <person name="Brandao M."/>
            <person name="Lumley L."/>
            <person name="Duan J."/>
            <person name="Quan G."/>
            <person name="Lucarotti C.J."/>
            <person name="Roe A.D."/>
            <person name="Sperling F.A.H."/>
            <person name="Levesque R.C."/>
            <person name="Cusson M."/>
        </authorList>
    </citation>
    <scope>NUCLEOTIDE SEQUENCE [LARGE SCALE GENOMIC DNA]</scope>
    <source>
        <strain evidence="1">Glfc:IPQL:Cfum</strain>
    </source>
</reference>
<proteinExistence type="predicted"/>
<evidence type="ECO:0000313" key="2">
    <source>
        <dbReference type="Proteomes" id="UP001064048"/>
    </source>
</evidence>
<name>A0ACC0JQ28_CHOFU</name>
<sequence>MLPHDKISKKNKIKEPVVLDKDKNKTNNSHSKADTRTPVKSLKPLSESEETGKPISKVDPLPPKKAKKLVRFSDAPPEVRLFEIEPGNRLNKTSEIKMALVDTRQMPVFSLQKITLMKILRWNPHWLDEQINNNEPPPILGHNNPPLGMFQAFESHHQYVEQVGDLILMEIWETITQGYMKVRQNPGIPMKIISLPPPPPLDRSYDLFNISVEIKLPKSELRNLPGTGDIMLVYFGPENAKKSRLLYVTYVQAPTNRRPFFTVEFNATFTEKMRSLRPGDTMIGKSLARIQNELALFEAIEYLAGSPLSEAVLRPEPYHFPEIPHNMECSMDSQWTKHLNDSQKAAVSASVSAALGDRPSIQMVQGPPGTGKSSVICSMVMAYFYDAATRRRPQRGKVLICATSNYAVDELVLRLLNIRQNLPKNERFRMVRVGRADKMHARAREVSSQTLAQRDARPRTEHRPAPAVQEEISRLTAKINMWKTMKREAKDPSREAYCEERIRQINAKMALLRGGEMAGTGEEPRPEEVARAERRIIEGADIVLTTLTSAINQKMRGLKRRIALCIVDEAGQAIEPEVLIPLTLDVTKLALVGDPQQLPGYICSQRAKRHGLGESLFARLAGAGEAWPRAPVVLLARQYRMHPAIADYPNRAFYAGRVLSAAAPRPDIPLPPYTLLTIASGDKGQGLSGGNEMEAWGVARLVVALYEVTRRMELSLAVITPYNAQKELIKRNLRAIQNTPDQVEVNTVDSFQGQERDIVVVSLARSHGVGFLTDSGRVNVMLTRAKHALIVALNPQAVMRNDQWRTLVEDAQRRRLLRDLPNKMCQRLNPGQPVEDILQYVR</sequence>
<evidence type="ECO:0000313" key="1">
    <source>
        <dbReference type="EMBL" id="KAI8426195.1"/>
    </source>
</evidence>
<protein>
    <submittedName>
        <fullName evidence="1">Uncharacterized protein</fullName>
    </submittedName>
</protein>
<comment type="caution">
    <text evidence="1">The sequence shown here is derived from an EMBL/GenBank/DDBJ whole genome shotgun (WGS) entry which is preliminary data.</text>
</comment>
<accession>A0ACC0JQ28</accession>
<dbReference type="EMBL" id="CM046108">
    <property type="protein sequence ID" value="KAI8426195.1"/>
    <property type="molecule type" value="Genomic_DNA"/>
</dbReference>
<gene>
    <name evidence="1" type="ORF">MSG28_005125</name>
</gene>
<organism evidence="1 2">
    <name type="scientific">Choristoneura fumiferana</name>
    <name type="common">Spruce budworm moth</name>
    <name type="synonym">Archips fumiferana</name>
    <dbReference type="NCBI Taxonomy" id="7141"/>
    <lineage>
        <taxon>Eukaryota</taxon>
        <taxon>Metazoa</taxon>
        <taxon>Ecdysozoa</taxon>
        <taxon>Arthropoda</taxon>
        <taxon>Hexapoda</taxon>
        <taxon>Insecta</taxon>
        <taxon>Pterygota</taxon>
        <taxon>Neoptera</taxon>
        <taxon>Endopterygota</taxon>
        <taxon>Lepidoptera</taxon>
        <taxon>Glossata</taxon>
        <taxon>Ditrysia</taxon>
        <taxon>Tortricoidea</taxon>
        <taxon>Tortricidae</taxon>
        <taxon>Tortricinae</taxon>
        <taxon>Choristoneura</taxon>
    </lineage>
</organism>
<keyword evidence="2" id="KW-1185">Reference proteome</keyword>